<sequence>MDSLETDLVASDYRAALAYDPRAIQPCGCLMAVDRQWRRIRLASTNLADFLDLPQADVLSLSPHQLLGASLIEALQHQLSRPSTPRASRRLTGRQRSLLVTAHGSAVTATLEIEPLENLDDDLTGRGVAWGRRFDACHDPQQLESVLLQAVQEITGHAHACIRYCTPGAGDLEAGTGLRMVADTQAKPVPLIGDTTVDASLAFHALPDRQARQLRRRAVRSVLAFPLHDETPSSGGLLIGYSAIPRYLAPPVRQLLQLVAQAAWQRHQLLEERSNLRRRQRLLDAYECLGSEGMQHLSIRSLREAGQTWLEIFQACGMLLTQGGQINGIGTHPEKSTLSDILRFLDANGRRRPWSHHDLASTPLAGELTADPSFAGLLAVPLRTGNDTTGWLMLFRRATANGTSPPWQPADLHQAQELARLLSADMTLCQARQLAKRLQEHNTTLARLAHTDPVTQVANRHRIEQVLDAELLACEHSHEPCSLLLFDVDHFKRINDTHGHDAGDRVLYHLAQETLARLRTSDHLGRWGGEEFLIIAPNCTLHAAADLARRLCDEIAELPMPFAGPISASFGVTQWSAGDTPKSIVRRADLAMYQAKQAGRSRVRTA</sequence>
<dbReference type="SMART" id="SM00267">
    <property type="entry name" value="GGDEF"/>
    <property type="match status" value="1"/>
</dbReference>
<dbReference type="InterPro" id="IPR013515">
    <property type="entry name" value="Phytochrome_cen-reg"/>
</dbReference>
<evidence type="ECO:0000259" key="3">
    <source>
        <dbReference type="PROSITE" id="PS50887"/>
    </source>
</evidence>
<dbReference type="GO" id="GO:0009584">
    <property type="term" value="P:detection of visible light"/>
    <property type="evidence" value="ECO:0007669"/>
    <property type="project" value="InterPro"/>
</dbReference>
<dbReference type="InterPro" id="IPR000160">
    <property type="entry name" value="GGDEF_dom"/>
</dbReference>
<dbReference type="EC" id="2.7.7.65" evidence="2"/>
<organism evidence="4 5">
    <name type="scientific">Billgrantia gudaonensis</name>
    <dbReference type="NCBI Taxonomy" id="376427"/>
    <lineage>
        <taxon>Bacteria</taxon>
        <taxon>Pseudomonadati</taxon>
        <taxon>Pseudomonadota</taxon>
        <taxon>Gammaproteobacteria</taxon>
        <taxon>Oceanospirillales</taxon>
        <taxon>Halomonadaceae</taxon>
        <taxon>Billgrantia</taxon>
    </lineage>
</organism>
<dbReference type="FunFam" id="3.30.70.270:FF:000001">
    <property type="entry name" value="Diguanylate cyclase domain protein"/>
    <property type="match status" value="1"/>
</dbReference>
<dbReference type="InterPro" id="IPR050469">
    <property type="entry name" value="Diguanylate_Cyclase"/>
</dbReference>
<keyword evidence="5" id="KW-1185">Reference proteome</keyword>
<dbReference type="InterPro" id="IPR029787">
    <property type="entry name" value="Nucleotide_cyclase"/>
</dbReference>
<evidence type="ECO:0000256" key="1">
    <source>
        <dbReference type="ARBA" id="ARBA00001946"/>
    </source>
</evidence>
<dbReference type="Pfam" id="PF00360">
    <property type="entry name" value="PHY"/>
    <property type="match status" value="1"/>
</dbReference>
<dbReference type="Proteomes" id="UP000198525">
    <property type="component" value="Unassembled WGS sequence"/>
</dbReference>
<dbReference type="SUPFAM" id="SSF55073">
    <property type="entry name" value="Nucleotide cyclase"/>
    <property type="match status" value="1"/>
</dbReference>
<feature type="domain" description="GGDEF" evidence="3">
    <location>
        <begin position="479"/>
        <end position="606"/>
    </location>
</feature>
<dbReference type="InterPro" id="IPR013654">
    <property type="entry name" value="PAS_2"/>
</dbReference>
<dbReference type="PANTHER" id="PTHR45138:SF24">
    <property type="entry name" value="DIGUANYLATE CYCLASE DGCC-RELATED"/>
    <property type="match status" value="1"/>
</dbReference>
<evidence type="ECO:0000313" key="4">
    <source>
        <dbReference type="EMBL" id="SDK24227.1"/>
    </source>
</evidence>
<dbReference type="GO" id="GO:0043709">
    <property type="term" value="P:cell adhesion involved in single-species biofilm formation"/>
    <property type="evidence" value="ECO:0007669"/>
    <property type="project" value="TreeGrafter"/>
</dbReference>
<dbReference type="SUPFAM" id="SSF55781">
    <property type="entry name" value="GAF domain-like"/>
    <property type="match status" value="2"/>
</dbReference>
<dbReference type="Pfam" id="PF00990">
    <property type="entry name" value="GGDEF"/>
    <property type="match status" value="1"/>
</dbReference>
<dbReference type="PANTHER" id="PTHR45138">
    <property type="entry name" value="REGULATORY COMPONENTS OF SENSORY TRANSDUCTION SYSTEM"/>
    <property type="match status" value="1"/>
</dbReference>
<gene>
    <name evidence="4" type="ORF">SAMN04487954_11394</name>
</gene>
<dbReference type="Pfam" id="PF08446">
    <property type="entry name" value="PAS_2"/>
    <property type="match status" value="1"/>
</dbReference>
<dbReference type="AlphaFoldDB" id="A0A1G9AAA0"/>
<name>A0A1G9AAA0_9GAMM</name>
<dbReference type="InterPro" id="IPR043128">
    <property type="entry name" value="Rev_trsase/Diguanyl_cyclase"/>
</dbReference>
<evidence type="ECO:0000256" key="2">
    <source>
        <dbReference type="ARBA" id="ARBA00012528"/>
    </source>
</evidence>
<dbReference type="STRING" id="376427.SAMN04487954_11394"/>
<dbReference type="Gene3D" id="3.30.450.20">
    <property type="entry name" value="PAS domain"/>
    <property type="match status" value="1"/>
</dbReference>
<dbReference type="CDD" id="cd01949">
    <property type="entry name" value="GGDEF"/>
    <property type="match status" value="1"/>
</dbReference>
<dbReference type="GO" id="GO:1902201">
    <property type="term" value="P:negative regulation of bacterial-type flagellum-dependent cell motility"/>
    <property type="evidence" value="ECO:0007669"/>
    <property type="project" value="TreeGrafter"/>
</dbReference>
<dbReference type="InterPro" id="IPR035965">
    <property type="entry name" value="PAS-like_dom_sf"/>
</dbReference>
<dbReference type="Gene3D" id="3.30.70.270">
    <property type="match status" value="1"/>
</dbReference>
<comment type="cofactor">
    <cofactor evidence="1">
        <name>Mg(2+)</name>
        <dbReference type="ChEBI" id="CHEBI:18420"/>
    </cofactor>
</comment>
<dbReference type="GO" id="GO:0006355">
    <property type="term" value="P:regulation of DNA-templated transcription"/>
    <property type="evidence" value="ECO:0007669"/>
    <property type="project" value="InterPro"/>
</dbReference>
<dbReference type="InterPro" id="IPR043150">
    <property type="entry name" value="Phytochrome_PHY_sf"/>
</dbReference>
<dbReference type="PROSITE" id="PS50887">
    <property type="entry name" value="GGDEF"/>
    <property type="match status" value="1"/>
</dbReference>
<dbReference type="EMBL" id="FNES01000013">
    <property type="protein sequence ID" value="SDK24227.1"/>
    <property type="molecule type" value="Genomic_DNA"/>
</dbReference>
<protein>
    <recommendedName>
        <fullName evidence="2">diguanylate cyclase</fullName>
        <ecNumber evidence="2">2.7.7.65</ecNumber>
    </recommendedName>
</protein>
<evidence type="ECO:0000313" key="5">
    <source>
        <dbReference type="Proteomes" id="UP000198525"/>
    </source>
</evidence>
<reference evidence="4 5" key="1">
    <citation type="submission" date="2016-10" db="EMBL/GenBank/DDBJ databases">
        <authorList>
            <person name="de Groot N.N."/>
        </authorList>
    </citation>
    <scope>NUCLEOTIDE SEQUENCE [LARGE SCALE GENOMIC DNA]</scope>
    <source>
        <strain evidence="4 5">CGMCC 1.6133</strain>
    </source>
</reference>
<dbReference type="GO" id="GO:0052621">
    <property type="term" value="F:diguanylate cyclase activity"/>
    <property type="evidence" value="ECO:0007669"/>
    <property type="project" value="UniProtKB-EC"/>
</dbReference>
<dbReference type="GO" id="GO:0005886">
    <property type="term" value="C:plasma membrane"/>
    <property type="evidence" value="ECO:0007669"/>
    <property type="project" value="TreeGrafter"/>
</dbReference>
<dbReference type="NCBIfam" id="TIGR00254">
    <property type="entry name" value="GGDEF"/>
    <property type="match status" value="1"/>
</dbReference>
<dbReference type="Gene3D" id="3.30.450.270">
    <property type="match status" value="1"/>
</dbReference>
<dbReference type="RefSeq" id="WP_089687528.1">
    <property type="nucleotide sequence ID" value="NZ_FNES01000013.1"/>
</dbReference>
<proteinExistence type="predicted"/>
<dbReference type="SUPFAM" id="SSF55785">
    <property type="entry name" value="PYP-like sensor domain (PAS domain)"/>
    <property type="match status" value="1"/>
</dbReference>
<dbReference type="OrthoDB" id="6134624at2"/>
<accession>A0A1G9AAA0</accession>